<feature type="region of interest" description="Disordered" evidence="2">
    <location>
        <begin position="199"/>
        <end position="221"/>
    </location>
</feature>
<evidence type="ECO:0000313" key="3">
    <source>
        <dbReference type="EMBL" id="CAG9996015.1"/>
    </source>
</evidence>
<dbReference type="PANTHER" id="PTHR12794">
    <property type="entry name" value="GEMIN2"/>
    <property type="match status" value="1"/>
</dbReference>
<dbReference type="OrthoDB" id="428895at2759"/>
<keyword evidence="4" id="KW-1185">Reference proteome</keyword>
<dbReference type="InterPro" id="IPR035426">
    <property type="entry name" value="Gemin2/Brr1"/>
</dbReference>
<dbReference type="Pfam" id="PF04938">
    <property type="entry name" value="SIP1"/>
    <property type="match status" value="1"/>
</dbReference>
<organism evidence="3 4">
    <name type="scientific">Clonostachys byssicola</name>
    <dbReference type="NCBI Taxonomy" id="160290"/>
    <lineage>
        <taxon>Eukaryota</taxon>
        <taxon>Fungi</taxon>
        <taxon>Dikarya</taxon>
        <taxon>Ascomycota</taxon>
        <taxon>Pezizomycotina</taxon>
        <taxon>Sordariomycetes</taxon>
        <taxon>Hypocreomycetidae</taxon>
        <taxon>Hypocreales</taxon>
        <taxon>Bionectriaceae</taxon>
        <taxon>Clonostachys</taxon>
    </lineage>
</organism>
<gene>
    <name evidence="3" type="ORF">CBYS24578_00004092</name>
</gene>
<feature type="compositionally biased region" description="Acidic residues" evidence="2">
    <location>
        <begin position="339"/>
        <end position="353"/>
    </location>
</feature>
<feature type="region of interest" description="Disordered" evidence="2">
    <location>
        <begin position="96"/>
        <end position="130"/>
    </location>
</feature>
<proteinExistence type="inferred from homology"/>
<dbReference type="GO" id="GO:0032797">
    <property type="term" value="C:SMN complex"/>
    <property type="evidence" value="ECO:0007669"/>
    <property type="project" value="TreeGrafter"/>
</dbReference>
<dbReference type="GO" id="GO:0000387">
    <property type="term" value="P:spliceosomal snRNP assembly"/>
    <property type="evidence" value="ECO:0007669"/>
    <property type="project" value="InterPro"/>
</dbReference>
<dbReference type="AlphaFoldDB" id="A0A9N9UQD0"/>
<comment type="caution">
    <text evidence="3">The sequence shown here is derived from an EMBL/GenBank/DDBJ whole genome shotgun (WGS) entry which is preliminary data.</text>
</comment>
<sequence>MASKRDLSDLDEGEVTEPEIKRKRKNYHSGGTRQHQNSSIDPTWGQKYVFSGYGDATTIPPGEESDFEDDAEAMAYLMSVRQEASDIPHLLVAPKVQIGPQLPPELKQDGGDDGDHDGDYEYDGDGDIDRTMYTDGTGDARGYYEDGAYISLPGPGEGEEEEQEYDEPGELTEKAIDEAYFATVLEKYSNLRDLLNSTRPPDAYSRLPPSTATEAAPFGRNSSTMSKWSGLIRKTDPLPLQVALISKDSVLRILRVILSGKFLRQGQPISERTSRWLWALLARLPERGEMTHVEIGWVRDLGRRAVLLGRSLAEMAALREELEDGGLGVHEYVDGSSSGEEDMAEDPEVDDGIDSPMDGADTPDIPPEDPKKADSTPEAAPAPADQAEEKKHADDQDDDLEEGEISEEEDNNGKSKSKSKGNGEDEDDEDVAMEIASNSSMGEDEVSATNPDDLEAAKAQLLAQVDEAEAENDQLSAEEAARYRARMNMRATVNMILTIAGEFYGQRDLLEFREPFVGM</sequence>
<protein>
    <recommendedName>
        <fullName evidence="5">V-SNARE</fullName>
    </recommendedName>
</protein>
<dbReference type="Proteomes" id="UP000754883">
    <property type="component" value="Unassembled WGS sequence"/>
</dbReference>
<comment type="similarity">
    <text evidence="1">Belongs to the gemin-2 family.</text>
</comment>
<name>A0A9N9UQD0_9HYPO</name>
<feature type="compositionally biased region" description="Acidic residues" evidence="2">
    <location>
        <begin position="111"/>
        <end position="126"/>
    </location>
</feature>
<evidence type="ECO:0000256" key="1">
    <source>
        <dbReference type="ARBA" id="ARBA00025758"/>
    </source>
</evidence>
<evidence type="ECO:0000256" key="2">
    <source>
        <dbReference type="SAM" id="MobiDB-lite"/>
    </source>
</evidence>
<dbReference type="GO" id="GO:0005634">
    <property type="term" value="C:nucleus"/>
    <property type="evidence" value="ECO:0007669"/>
    <property type="project" value="TreeGrafter"/>
</dbReference>
<feature type="compositionally biased region" description="Acidic residues" evidence="2">
    <location>
        <begin position="395"/>
        <end position="410"/>
    </location>
</feature>
<dbReference type="EMBL" id="CABFNO020001536">
    <property type="protein sequence ID" value="CAG9996015.1"/>
    <property type="molecule type" value="Genomic_DNA"/>
</dbReference>
<feature type="region of interest" description="Disordered" evidence="2">
    <location>
        <begin position="1"/>
        <end position="47"/>
    </location>
</feature>
<accession>A0A9N9UQD0</accession>
<reference evidence="3" key="1">
    <citation type="submission" date="2021-10" db="EMBL/GenBank/DDBJ databases">
        <authorList>
            <person name="Piombo E."/>
        </authorList>
    </citation>
    <scope>NUCLEOTIDE SEQUENCE</scope>
</reference>
<dbReference type="Gene3D" id="1.20.58.1070">
    <property type="match status" value="1"/>
</dbReference>
<dbReference type="PANTHER" id="PTHR12794:SF0">
    <property type="entry name" value="GEM-ASSOCIATED PROTEIN 2"/>
    <property type="match status" value="1"/>
</dbReference>
<evidence type="ECO:0008006" key="5">
    <source>
        <dbReference type="Google" id="ProtNLM"/>
    </source>
</evidence>
<feature type="compositionally biased region" description="Polar residues" evidence="2">
    <location>
        <begin position="29"/>
        <end position="41"/>
    </location>
</feature>
<feature type="region of interest" description="Disordered" evidence="2">
    <location>
        <begin position="328"/>
        <end position="455"/>
    </location>
</feature>
<evidence type="ECO:0000313" key="4">
    <source>
        <dbReference type="Proteomes" id="UP000754883"/>
    </source>
</evidence>